<evidence type="ECO:0008006" key="4">
    <source>
        <dbReference type="Google" id="ProtNLM"/>
    </source>
</evidence>
<protein>
    <recommendedName>
        <fullName evidence="4">Transmembrane protein</fullName>
    </recommendedName>
</protein>
<keyword evidence="1" id="KW-1133">Transmembrane helix</keyword>
<proteinExistence type="predicted"/>
<feature type="transmembrane region" description="Helical" evidence="1">
    <location>
        <begin position="129"/>
        <end position="151"/>
    </location>
</feature>
<name>R1G0B6_9PSEU</name>
<keyword evidence="1" id="KW-0472">Membrane</keyword>
<accession>R1G0B6</accession>
<keyword evidence="3" id="KW-1185">Reference proteome</keyword>
<evidence type="ECO:0000256" key="1">
    <source>
        <dbReference type="SAM" id="Phobius"/>
    </source>
</evidence>
<sequence length="162" mass="17446">MTVREPAMSADPDLPDQPTVEEVDLTRAWLARRGVAVDRPSPLPAVRVGAREQARRSYSVFGALLGVIWVAAILPPIPVPAKFVLVSVVFTAYPLLQWRRVRPRERVAARLAPGGARLPWRVAAGQVGWWYLASVAITYAGGVVLCAARFATSPPAAAGWAA</sequence>
<feature type="transmembrane region" description="Helical" evidence="1">
    <location>
        <begin position="57"/>
        <end position="74"/>
    </location>
</feature>
<reference evidence="2 3" key="1">
    <citation type="submission" date="2013-02" db="EMBL/GenBank/DDBJ databases">
        <title>Draft genome sequence of Amycolatopsis vancoresmycina strain DSM 44592T.</title>
        <authorList>
            <person name="Kumar S."/>
            <person name="Kaur N."/>
            <person name="Kaur C."/>
            <person name="Raghava G.P.S."/>
            <person name="Mayilraj S."/>
        </authorList>
    </citation>
    <scope>NUCLEOTIDE SEQUENCE [LARGE SCALE GENOMIC DNA]</scope>
    <source>
        <strain evidence="2 3">DSM 44592</strain>
    </source>
</reference>
<gene>
    <name evidence="2" type="ORF">H480_29216</name>
</gene>
<dbReference type="EMBL" id="AOUO01000457">
    <property type="protein sequence ID" value="EOD64957.1"/>
    <property type="molecule type" value="Genomic_DNA"/>
</dbReference>
<organism evidence="2 3">
    <name type="scientific">Amycolatopsis vancoresmycina DSM 44592</name>
    <dbReference type="NCBI Taxonomy" id="1292037"/>
    <lineage>
        <taxon>Bacteria</taxon>
        <taxon>Bacillati</taxon>
        <taxon>Actinomycetota</taxon>
        <taxon>Actinomycetes</taxon>
        <taxon>Pseudonocardiales</taxon>
        <taxon>Pseudonocardiaceae</taxon>
        <taxon>Amycolatopsis</taxon>
    </lineage>
</organism>
<dbReference type="AlphaFoldDB" id="R1G0B6"/>
<keyword evidence="1" id="KW-0812">Transmembrane</keyword>
<feature type="non-terminal residue" evidence="2">
    <location>
        <position position="162"/>
    </location>
</feature>
<dbReference type="Proteomes" id="UP000014139">
    <property type="component" value="Unassembled WGS sequence"/>
</dbReference>
<evidence type="ECO:0000313" key="3">
    <source>
        <dbReference type="Proteomes" id="UP000014139"/>
    </source>
</evidence>
<comment type="caution">
    <text evidence="2">The sequence shown here is derived from an EMBL/GenBank/DDBJ whole genome shotgun (WGS) entry which is preliminary data.</text>
</comment>
<evidence type="ECO:0000313" key="2">
    <source>
        <dbReference type="EMBL" id="EOD64957.1"/>
    </source>
</evidence>